<dbReference type="RefSeq" id="WP_150208261.1">
    <property type="nucleotide sequence ID" value="NZ_CP029190.1"/>
</dbReference>
<dbReference type="EMBL" id="CP029190">
    <property type="protein sequence ID" value="QES48720.1"/>
    <property type="molecule type" value="Genomic_DNA"/>
</dbReference>
<dbReference type="AlphaFoldDB" id="A0A5P2D2D8"/>
<dbReference type="SUPFAM" id="SSF53756">
    <property type="entry name" value="UDP-Glycosyltransferase/glycogen phosphorylase"/>
    <property type="match status" value="1"/>
</dbReference>
<name>A0A5P2D2D8_STRVZ</name>
<protein>
    <recommendedName>
        <fullName evidence="3">Translation initiation factor 2</fullName>
    </recommendedName>
</protein>
<evidence type="ECO:0000313" key="1">
    <source>
        <dbReference type="EMBL" id="QES48720.1"/>
    </source>
</evidence>
<organism evidence="1 2">
    <name type="scientific">Streptomyces venezuelae</name>
    <dbReference type="NCBI Taxonomy" id="54571"/>
    <lineage>
        <taxon>Bacteria</taxon>
        <taxon>Bacillati</taxon>
        <taxon>Actinomycetota</taxon>
        <taxon>Actinomycetes</taxon>
        <taxon>Kitasatosporales</taxon>
        <taxon>Streptomycetaceae</taxon>
        <taxon>Streptomyces</taxon>
    </lineage>
</organism>
<sequence length="360" mass="38202">MAGDPVLDELAASRPFRSEYRAALGIRPGQKLLLVSSTWSERSLLGASFELISRALAELPQDEFRVIAAVHPNVWYGHGGWQIRSWLAACRRAGLLLPSPAGPTWKAAICAADAFVGDHGSLSLYAAAQGLPGLLAAFDEHTVAPGSPMAWLGERLPRICPTRPLARQLADAVRLPVAADRVSSRPGQALELFRELCYRHLKLPVPQTACPPRPVPVPVSVPELPAEARSPVGQALYVDAVVSGERVTVRRYPADLQGRRTAHLGADPHLLADEAEPVPGRRDSAEVLLARGSAPAELFDRHPACELVVAEGRLHLRGGRVFTAVGADPVLAASALLAGAEGTCTLEAGGTVAQLTLRPA</sequence>
<evidence type="ECO:0000313" key="2">
    <source>
        <dbReference type="Proteomes" id="UP000325211"/>
    </source>
</evidence>
<dbReference type="Proteomes" id="UP000325211">
    <property type="component" value="Chromosome"/>
</dbReference>
<accession>A0A5P2D2D8</accession>
<reference evidence="1 2" key="1">
    <citation type="submission" date="2018-05" db="EMBL/GenBank/DDBJ databases">
        <title>Streptomyces venezuelae.</title>
        <authorList>
            <person name="Kim W."/>
            <person name="Lee N."/>
            <person name="Cho B.-K."/>
        </authorList>
    </citation>
    <scope>NUCLEOTIDE SEQUENCE [LARGE SCALE GENOMIC DNA]</scope>
    <source>
        <strain evidence="1 2">ATCC 21782</strain>
    </source>
</reference>
<proteinExistence type="predicted"/>
<evidence type="ECO:0008006" key="3">
    <source>
        <dbReference type="Google" id="ProtNLM"/>
    </source>
</evidence>
<dbReference type="OrthoDB" id="3661391at2"/>
<gene>
    <name evidence="1" type="ORF">DEJ50_13680</name>
</gene>